<dbReference type="Pfam" id="PF26541">
    <property type="entry name" value="MafI2"/>
    <property type="match status" value="1"/>
</dbReference>
<name>A0A2V4C925_9FLAO</name>
<comment type="caution">
    <text evidence="1">The sequence shown here is derived from an EMBL/GenBank/DDBJ whole genome shotgun (WGS) entry which is preliminary data.</text>
</comment>
<reference evidence="1 2" key="1">
    <citation type="submission" date="2018-05" db="EMBL/GenBank/DDBJ databases">
        <title>Flavobacterium sp. strain IMCC34758, incomplete genome.</title>
        <authorList>
            <person name="Joung Y."/>
        </authorList>
    </citation>
    <scope>NUCLEOTIDE SEQUENCE [LARGE SCALE GENOMIC DNA]</scope>
    <source>
        <strain evidence="1 2">IMCC34758</strain>
    </source>
</reference>
<dbReference type="RefSeq" id="WP_110345488.1">
    <property type="nucleotide sequence ID" value="NZ_QJHL01000001.1"/>
</dbReference>
<proteinExistence type="predicted"/>
<dbReference type="OrthoDB" id="9874573at2"/>
<dbReference type="AlphaFoldDB" id="A0A2V4C925"/>
<dbReference type="Proteomes" id="UP000247681">
    <property type="component" value="Unassembled WGS sequence"/>
</dbReference>
<dbReference type="EMBL" id="QJHL01000001">
    <property type="protein sequence ID" value="PXY46480.1"/>
    <property type="molecule type" value="Genomic_DNA"/>
</dbReference>
<dbReference type="InterPro" id="IPR058702">
    <property type="entry name" value="MafI2-like"/>
</dbReference>
<keyword evidence="2" id="KW-1185">Reference proteome</keyword>
<organism evidence="1 2">
    <name type="scientific">Flavobacterium hydrophilum</name>
    <dbReference type="NCBI Taxonomy" id="2211445"/>
    <lineage>
        <taxon>Bacteria</taxon>
        <taxon>Pseudomonadati</taxon>
        <taxon>Bacteroidota</taxon>
        <taxon>Flavobacteriia</taxon>
        <taxon>Flavobacteriales</taxon>
        <taxon>Flavobacteriaceae</taxon>
        <taxon>Flavobacterium</taxon>
    </lineage>
</organism>
<gene>
    <name evidence="1" type="ORF">DMB68_04715</name>
</gene>
<evidence type="ECO:0000313" key="2">
    <source>
        <dbReference type="Proteomes" id="UP000247681"/>
    </source>
</evidence>
<accession>A0A2V4C925</accession>
<evidence type="ECO:0000313" key="1">
    <source>
        <dbReference type="EMBL" id="PXY46480.1"/>
    </source>
</evidence>
<protein>
    <submittedName>
        <fullName evidence="1">Uncharacterized protein</fullName>
    </submittedName>
</protein>
<sequence length="99" mass="11920">MDINTHLPYIIRALLYHITENMRIIYITKNKHEEFCVNIIFEEIPTQDEIELLIDITGEMDCDMIFKNTTYKYLVTKESISEIFKSINDFYLIYARNED</sequence>